<keyword evidence="1" id="KW-1133">Transmembrane helix</keyword>
<dbReference type="EMBL" id="BARS01046918">
    <property type="protein sequence ID" value="GAG34382.1"/>
    <property type="molecule type" value="Genomic_DNA"/>
</dbReference>
<organism evidence="3">
    <name type="scientific">marine sediment metagenome</name>
    <dbReference type="NCBI Taxonomy" id="412755"/>
    <lineage>
        <taxon>unclassified sequences</taxon>
        <taxon>metagenomes</taxon>
        <taxon>ecological metagenomes</taxon>
    </lineage>
</organism>
<feature type="domain" description="Zinc-ribbon" evidence="2">
    <location>
        <begin position="12"/>
        <end position="33"/>
    </location>
</feature>
<evidence type="ECO:0000256" key="1">
    <source>
        <dbReference type="SAM" id="Phobius"/>
    </source>
</evidence>
<dbReference type="Pfam" id="PF13365">
    <property type="entry name" value="Trypsin_2"/>
    <property type="match status" value="1"/>
</dbReference>
<dbReference type="InterPro" id="IPR026870">
    <property type="entry name" value="Zinc_ribbon_dom"/>
</dbReference>
<dbReference type="Gene3D" id="2.40.10.120">
    <property type="match status" value="1"/>
</dbReference>
<dbReference type="SUPFAM" id="SSF50494">
    <property type="entry name" value="Trypsin-like serine proteases"/>
    <property type="match status" value="1"/>
</dbReference>
<comment type="caution">
    <text evidence="3">The sequence shown here is derived from an EMBL/GenBank/DDBJ whole genome shotgun (WGS) entry which is preliminary data.</text>
</comment>
<dbReference type="InterPro" id="IPR009003">
    <property type="entry name" value="Peptidase_S1_PA"/>
</dbReference>
<sequence length="211" mass="22013">MDGGSVIPDIRCSSCGTKLPADSDFCDRCGAPLRGLGEEAAQRRGRLVRLGLALAAPVMAAGGVVLALWVAGIIPPSPSEPSVPELTESVVQIVAQDSDGSLVWAGCGTIISADGLVLTAAHVIDDRQAEYETLQVGVVSEPDRPPEPRYIAEVTAVDYTLDLAVIRIVSDLDGIPVEVDLPYVSIGDSDAMEIGDHVRILGFPEIGGQTV</sequence>
<keyword evidence="1" id="KW-0472">Membrane</keyword>
<dbReference type="PANTHER" id="PTHR22939:SF129">
    <property type="entry name" value="SERINE PROTEASE HTRA2, MITOCHONDRIAL"/>
    <property type="match status" value="1"/>
</dbReference>
<gene>
    <name evidence="3" type="ORF">S01H1_70544</name>
</gene>
<feature type="transmembrane region" description="Helical" evidence="1">
    <location>
        <begin position="52"/>
        <end position="74"/>
    </location>
</feature>
<dbReference type="PANTHER" id="PTHR22939">
    <property type="entry name" value="SERINE PROTEASE FAMILY S1C HTRA-RELATED"/>
    <property type="match status" value="1"/>
</dbReference>
<evidence type="ECO:0000313" key="3">
    <source>
        <dbReference type="EMBL" id="GAG34382.1"/>
    </source>
</evidence>
<evidence type="ECO:0000259" key="2">
    <source>
        <dbReference type="Pfam" id="PF13240"/>
    </source>
</evidence>
<name>X0XG34_9ZZZZ</name>
<protein>
    <recommendedName>
        <fullName evidence="2">Zinc-ribbon domain-containing protein</fullName>
    </recommendedName>
</protein>
<keyword evidence="1" id="KW-0812">Transmembrane</keyword>
<accession>X0XG34</accession>
<dbReference type="Pfam" id="PF13240">
    <property type="entry name" value="Zn_Ribbon_1"/>
    <property type="match status" value="1"/>
</dbReference>
<proteinExistence type="predicted"/>
<feature type="non-terminal residue" evidence="3">
    <location>
        <position position="211"/>
    </location>
</feature>
<reference evidence="3" key="1">
    <citation type="journal article" date="2014" name="Front. Microbiol.">
        <title>High frequency of phylogenetically diverse reductive dehalogenase-homologous genes in deep subseafloor sedimentary metagenomes.</title>
        <authorList>
            <person name="Kawai M."/>
            <person name="Futagami T."/>
            <person name="Toyoda A."/>
            <person name="Takaki Y."/>
            <person name="Nishi S."/>
            <person name="Hori S."/>
            <person name="Arai W."/>
            <person name="Tsubouchi T."/>
            <person name="Morono Y."/>
            <person name="Uchiyama I."/>
            <person name="Ito T."/>
            <person name="Fujiyama A."/>
            <person name="Inagaki F."/>
            <person name="Takami H."/>
        </authorList>
    </citation>
    <scope>NUCLEOTIDE SEQUENCE</scope>
    <source>
        <strain evidence="3">Expedition CK06-06</strain>
    </source>
</reference>
<dbReference type="AlphaFoldDB" id="X0XG34"/>